<comment type="similarity">
    <text evidence="2 4">Belongs to the glucose-6-phosphate 1-epimerase family.</text>
</comment>
<comment type="catalytic activity">
    <reaction evidence="1">
        <text>alpha-D-glucose 6-phosphate = beta-D-glucose 6-phosphate</text>
        <dbReference type="Rhea" id="RHEA:16249"/>
        <dbReference type="ChEBI" id="CHEBI:58225"/>
        <dbReference type="ChEBI" id="CHEBI:58247"/>
        <dbReference type="EC" id="5.1.3.15"/>
    </reaction>
</comment>
<dbReference type="AlphaFoldDB" id="A0A1I4XTN1"/>
<feature type="active site" evidence="5">
    <location>
        <position position="161"/>
    </location>
</feature>
<protein>
    <recommendedName>
        <fullName evidence="4">Putative glucose-6-phosphate 1-epimerase</fullName>
        <ecNumber evidence="4">5.1.3.15</ecNumber>
    </recommendedName>
</protein>
<dbReference type="EMBL" id="FOVG01000001">
    <property type="protein sequence ID" value="SFN28753.1"/>
    <property type="molecule type" value="Genomic_DNA"/>
</dbReference>
<dbReference type="Pfam" id="PF01263">
    <property type="entry name" value="Aldose_epim"/>
    <property type="match status" value="1"/>
</dbReference>
<keyword evidence="3 4" id="KW-0413">Isomerase</keyword>
<gene>
    <name evidence="6" type="ORF">SAMN05428971_0855</name>
</gene>
<evidence type="ECO:0000256" key="4">
    <source>
        <dbReference type="PIRNR" id="PIRNR016020"/>
    </source>
</evidence>
<evidence type="ECO:0000256" key="5">
    <source>
        <dbReference type="PIRSR" id="PIRSR016020-1"/>
    </source>
</evidence>
<name>A0A1I4XTN1_9GAMM</name>
<dbReference type="Gene3D" id="2.70.98.10">
    <property type="match status" value="1"/>
</dbReference>
<dbReference type="InterPro" id="IPR025532">
    <property type="entry name" value="G6P_1-epimerase"/>
</dbReference>
<sequence>MQDKLFSLPVVNQISPYLSQRQVGELPAIVISHPKVRAAVTLQGAHLIAWQPSGEKPVLWLSDKSLFSPGKAIRGGVPICWPWFGPAGEPAHGFARVQPWKLTAHDENEDGVMLTLVLESNAQTLKLWPHEFTLIARFRLGQHCEIELEAYGDYEATAALHSYFTVSDINGVEVSGLGNSFIDKVNNGEVASSDGKQRYPGRIDRIFTAAEDCSVINETTGERQIEVYHHHHSDVVTWNPGVELSCSMSDMANEGYKTMVCVETARISKPLRSAGEKPARLATTFRLKKKAAASDKVNG</sequence>
<keyword evidence="7" id="KW-1185">Reference proteome</keyword>
<proteinExistence type="inferred from homology"/>
<dbReference type="GO" id="GO:0005975">
    <property type="term" value="P:carbohydrate metabolic process"/>
    <property type="evidence" value="ECO:0007669"/>
    <property type="project" value="InterPro"/>
</dbReference>
<dbReference type="Proteomes" id="UP000198968">
    <property type="component" value="Unassembled WGS sequence"/>
</dbReference>
<evidence type="ECO:0000313" key="6">
    <source>
        <dbReference type="EMBL" id="SFN28753.1"/>
    </source>
</evidence>
<reference evidence="7" key="1">
    <citation type="submission" date="2016-10" db="EMBL/GenBank/DDBJ databases">
        <authorList>
            <person name="Varghese N."/>
            <person name="Submissions S."/>
        </authorList>
    </citation>
    <scope>NUCLEOTIDE SEQUENCE [LARGE SCALE GENOMIC DNA]</scope>
    <source>
        <strain evidence="7">OV426</strain>
    </source>
</reference>
<dbReference type="PIRSF" id="PIRSF016020">
    <property type="entry name" value="PHexose_mutarotase"/>
    <property type="match status" value="1"/>
</dbReference>
<dbReference type="InterPro" id="IPR014718">
    <property type="entry name" value="GH-type_carb-bd"/>
</dbReference>
<dbReference type="OrthoDB" id="9790727at2"/>
<dbReference type="InterPro" id="IPR011013">
    <property type="entry name" value="Gal_mutarotase_sf_dom"/>
</dbReference>
<dbReference type="PANTHER" id="PTHR11122:SF13">
    <property type="entry name" value="GLUCOSE-6-PHOSPHATE 1-EPIMERASE"/>
    <property type="match status" value="1"/>
</dbReference>
<evidence type="ECO:0000256" key="2">
    <source>
        <dbReference type="ARBA" id="ARBA00005866"/>
    </source>
</evidence>
<feature type="active site" evidence="5">
    <location>
        <position position="263"/>
    </location>
</feature>
<evidence type="ECO:0000256" key="1">
    <source>
        <dbReference type="ARBA" id="ARBA00001096"/>
    </source>
</evidence>
<evidence type="ECO:0000313" key="7">
    <source>
        <dbReference type="Proteomes" id="UP000198968"/>
    </source>
</evidence>
<dbReference type="RefSeq" id="WP_090960451.1">
    <property type="nucleotide sequence ID" value="NZ_FOVG01000001.1"/>
</dbReference>
<dbReference type="GO" id="GO:0030246">
    <property type="term" value="F:carbohydrate binding"/>
    <property type="evidence" value="ECO:0007669"/>
    <property type="project" value="UniProtKB-UniRule"/>
</dbReference>
<dbReference type="EC" id="5.1.3.15" evidence="4"/>
<dbReference type="GO" id="GO:0005737">
    <property type="term" value="C:cytoplasm"/>
    <property type="evidence" value="ECO:0007669"/>
    <property type="project" value="TreeGrafter"/>
</dbReference>
<accession>A0A1I4XTN1</accession>
<dbReference type="InterPro" id="IPR008183">
    <property type="entry name" value="Aldose_1/G6P_1-epimerase"/>
</dbReference>
<dbReference type="SUPFAM" id="SSF74650">
    <property type="entry name" value="Galactose mutarotase-like"/>
    <property type="match status" value="1"/>
</dbReference>
<organism evidence="6 7">
    <name type="scientific">Candidatus Pantoea varia</name>
    <dbReference type="NCBI Taxonomy" id="1881036"/>
    <lineage>
        <taxon>Bacteria</taxon>
        <taxon>Pseudomonadati</taxon>
        <taxon>Pseudomonadota</taxon>
        <taxon>Gammaproteobacteria</taxon>
        <taxon>Enterobacterales</taxon>
        <taxon>Erwiniaceae</taxon>
        <taxon>Pantoea</taxon>
    </lineage>
</organism>
<dbReference type="CDD" id="cd09020">
    <property type="entry name" value="D-hex-6-P-epi_like"/>
    <property type="match status" value="1"/>
</dbReference>
<evidence type="ECO:0000256" key="3">
    <source>
        <dbReference type="ARBA" id="ARBA00023235"/>
    </source>
</evidence>
<dbReference type="GO" id="GO:0047938">
    <property type="term" value="F:glucose-6-phosphate 1-epimerase activity"/>
    <property type="evidence" value="ECO:0007669"/>
    <property type="project" value="UniProtKB-UniRule"/>
</dbReference>
<dbReference type="PANTHER" id="PTHR11122">
    <property type="entry name" value="APOSPORY-ASSOCIATED PROTEIN C-RELATED"/>
    <property type="match status" value="1"/>
</dbReference>